<feature type="disulfide bond" evidence="12">
    <location>
        <begin position="535"/>
        <end position="545"/>
    </location>
</feature>
<evidence type="ECO:0000313" key="16">
    <source>
        <dbReference type="Ensembl" id="ENSOSUP00000004343.1"/>
    </source>
</evidence>
<keyword evidence="5" id="KW-0812">Transmembrane</keyword>
<dbReference type="PRINTS" id="PR00258">
    <property type="entry name" value="SPERACTRCPTR"/>
</dbReference>
<dbReference type="AlphaFoldDB" id="A0A8C8AEC4"/>
<dbReference type="GO" id="GO:0005576">
    <property type="term" value="C:extracellular region"/>
    <property type="evidence" value="ECO:0007669"/>
    <property type="project" value="UniProtKB-SubCell"/>
</dbReference>
<feature type="region of interest" description="Disordered" evidence="13">
    <location>
        <begin position="919"/>
        <end position="963"/>
    </location>
</feature>
<dbReference type="SUPFAM" id="SSF56487">
    <property type="entry name" value="SRCR-like"/>
    <property type="match status" value="7"/>
</dbReference>
<dbReference type="Gene3D" id="3.10.250.10">
    <property type="entry name" value="SRCR-like domain"/>
    <property type="match status" value="7"/>
</dbReference>
<dbReference type="InterPro" id="IPR001190">
    <property type="entry name" value="SRCR"/>
</dbReference>
<evidence type="ECO:0000256" key="1">
    <source>
        <dbReference type="ARBA" id="ARBA00004251"/>
    </source>
</evidence>
<feature type="disulfide bond" evidence="12">
    <location>
        <begin position="332"/>
        <end position="342"/>
    </location>
</feature>
<proteinExistence type="predicted"/>
<dbReference type="GO" id="GO:0005737">
    <property type="term" value="C:cytoplasm"/>
    <property type="evidence" value="ECO:0007669"/>
    <property type="project" value="UniProtKB-ARBA"/>
</dbReference>
<dbReference type="PANTHER" id="PTHR19331">
    <property type="entry name" value="SCAVENGER RECEPTOR DOMAIN-CONTAINING"/>
    <property type="match status" value="1"/>
</dbReference>
<evidence type="ECO:0000256" key="6">
    <source>
        <dbReference type="ARBA" id="ARBA00022729"/>
    </source>
</evidence>
<keyword evidence="9" id="KW-0472">Membrane</keyword>
<comment type="subcellular location">
    <subcellularLocation>
        <location evidence="1">Cell membrane</location>
        <topology evidence="1">Single-pass type I membrane protein</topology>
    </subcellularLocation>
    <subcellularLocation>
        <location evidence="2">Secreted</location>
    </subcellularLocation>
</comment>
<evidence type="ECO:0000256" key="14">
    <source>
        <dbReference type="SAM" id="SignalP"/>
    </source>
</evidence>
<dbReference type="FunFam" id="3.10.250.10:FF:000009">
    <property type="entry name" value="WC1"/>
    <property type="match status" value="1"/>
</dbReference>
<feature type="chain" id="PRO_5034530839" description="SRCR domain-containing protein" evidence="14">
    <location>
        <begin position="19"/>
        <end position="1205"/>
    </location>
</feature>
<feature type="signal peptide" evidence="14">
    <location>
        <begin position="1"/>
        <end position="18"/>
    </location>
</feature>
<keyword evidence="3" id="KW-1003">Cell membrane</keyword>
<feature type="domain" description="SRCR" evidence="15">
    <location>
        <begin position="159"/>
        <end position="260"/>
    </location>
</feature>
<evidence type="ECO:0000256" key="11">
    <source>
        <dbReference type="ARBA" id="ARBA00023180"/>
    </source>
</evidence>
<evidence type="ECO:0000259" key="15">
    <source>
        <dbReference type="PROSITE" id="PS50287"/>
    </source>
</evidence>
<feature type="domain" description="SRCR" evidence="15">
    <location>
        <begin position="472"/>
        <end position="566"/>
    </location>
</feature>
<keyword evidence="11" id="KW-0325">Glycoprotein</keyword>
<dbReference type="Proteomes" id="UP000694552">
    <property type="component" value="Unplaced"/>
</dbReference>
<feature type="disulfide bond" evidence="12">
    <location>
        <begin position="288"/>
        <end position="352"/>
    </location>
</feature>
<feature type="disulfide bond" evidence="12">
    <location>
        <begin position="404"/>
        <end position="465"/>
    </location>
</feature>
<feature type="domain" description="SRCR" evidence="15">
    <location>
        <begin position="366"/>
        <end position="466"/>
    </location>
</feature>
<evidence type="ECO:0000256" key="9">
    <source>
        <dbReference type="ARBA" id="ARBA00023136"/>
    </source>
</evidence>
<dbReference type="InterPro" id="IPR036772">
    <property type="entry name" value="SRCR-like_dom_sf"/>
</dbReference>
<name>A0A8C8AEC4_9STRI</name>
<feature type="domain" description="SRCR" evidence="15">
    <location>
        <begin position="263"/>
        <end position="361"/>
    </location>
</feature>
<dbReference type="SMART" id="SM00202">
    <property type="entry name" value="SR"/>
    <property type="match status" value="7"/>
</dbReference>
<feature type="domain" description="SRCR" evidence="15">
    <location>
        <begin position="22"/>
        <end position="124"/>
    </location>
</feature>
<protein>
    <recommendedName>
        <fullName evidence="15">SRCR domain-containing protein</fullName>
    </recommendedName>
</protein>
<evidence type="ECO:0000256" key="7">
    <source>
        <dbReference type="ARBA" id="ARBA00022737"/>
    </source>
</evidence>
<keyword evidence="7" id="KW-0677">Repeat</keyword>
<feature type="disulfide bond" evidence="12">
    <location>
        <begin position="93"/>
        <end position="103"/>
    </location>
</feature>
<dbReference type="PROSITE" id="PS00420">
    <property type="entry name" value="SRCR_1"/>
    <property type="match status" value="2"/>
</dbReference>
<dbReference type="FunFam" id="3.10.250.10:FF:000004">
    <property type="entry name" value="Scavenger receptor cysteine-rich type 1 protein M130"/>
    <property type="match status" value="2"/>
</dbReference>
<evidence type="ECO:0000256" key="8">
    <source>
        <dbReference type="ARBA" id="ARBA00022989"/>
    </source>
</evidence>
<dbReference type="PANTHER" id="PTHR19331:SF465">
    <property type="entry name" value="EGG PEPTIDE SPERACT RECEPTOR"/>
    <property type="match status" value="1"/>
</dbReference>
<dbReference type="FunFam" id="3.10.250.10:FF:000012">
    <property type="entry name" value="CD163 molecule like 1"/>
    <property type="match status" value="1"/>
</dbReference>
<feature type="domain" description="SRCR" evidence="15">
    <location>
        <begin position="674"/>
        <end position="772"/>
    </location>
</feature>
<reference evidence="16" key="2">
    <citation type="submission" date="2025-09" db="UniProtKB">
        <authorList>
            <consortium name="Ensembl"/>
        </authorList>
    </citation>
    <scope>IDENTIFICATION</scope>
</reference>
<feature type="disulfide bond" evidence="12">
    <location>
        <begin position="229"/>
        <end position="239"/>
    </location>
</feature>
<evidence type="ECO:0000256" key="3">
    <source>
        <dbReference type="ARBA" id="ARBA00022475"/>
    </source>
</evidence>
<evidence type="ECO:0000256" key="10">
    <source>
        <dbReference type="ARBA" id="ARBA00023157"/>
    </source>
</evidence>
<evidence type="ECO:0000256" key="13">
    <source>
        <dbReference type="SAM" id="MobiDB-lite"/>
    </source>
</evidence>
<dbReference type="FunFam" id="3.10.250.10:FF:000002">
    <property type="entry name" value="Scavenger receptor cysteine-rich type 1 protein M130"/>
    <property type="match status" value="2"/>
</dbReference>
<dbReference type="Pfam" id="PF00530">
    <property type="entry name" value="SRCR"/>
    <property type="match status" value="7"/>
</dbReference>
<evidence type="ECO:0000256" key="2">
    <source>
        <dbReference type="ARBA" id="ARBA00004613"/>
    </source>
</evidence>
<evidence type="ECO:0000313" key="17">
    <source>
        <dbReference type="Proteomes" id="UP000694552"/>
    </source>
</evidence>
<keyword evidence="17" id="KW-1185">Reference proteome</keyword>
<evidence type="ECO:0000256" key="5">
    <source>
        <dbReference type="ARBA" id="ARBA00022692"/>
    </source>
</evidence>
<feature type="domain" description="SRCR" evidence="15">
    <location>
        <begin position="571"/>
        <end position="669"/>
    </location>
</feature>
<feature type="disulfide bond" evidence="12">
    <location>
        <begin position="435"/>
        <end position="445"/>
    </location>
</feature>
<dbReference type="Ensembl" id="ENSOSUT00000004484.1">
    <property type="protein sequence ID" value="ENSOSUP00000004343.1"/>
    <property type="gene ID" value="ENSOSUG00000003189.1"/>
</dbReference>
<feature type="region of interest" description="Disordered" evidence="13">
    <location>
        <begin position="1165"/>
        <end position="1205"/>
    </location>
</feature>
<keyword evidence="4" id="KW-0964">Secreted</keyword>
<feature type="region of interest" description="Disordered" evidence="13">
    <location>
        <begin position="1118"/>
        <end position="1139"/>
    </location>
</feature>
<evidence type="ECO:0000256" key="12">
    <source>
        <dbReference type="PROSITE-ProRule" id="PRU00196"/>
    </source>
</evidence>
<dbReference type="GO" id="GO:0005886">
    <property type="term" value="C:plasma membrane"/>
    <property type="evidence" value="ECO:0007669"/>
    <property type="project" value="UniProtKB-SubCell"/>
</dbReference>
<feature type="disulfide bond" evidence="12">
    <location>
        <begin position="62"/>
        <end position="123"/>
    </location>
</feature>
<feature type="disulfide bond" evidence="12">
    <location>
        <begin position="391"/>
        <end position="455"/>
    </location>
</feature>
<feature type="disulfide bond" evidence="12">
    <location>
        <begin position="741"/>
        <end position="751"/>
    </location>
</feature>
<reference evidence="16" key="1">
    <citation type="submission" date="2025-08" db="UniProtKB">
        <authorList>
            <consortium name="Ensembl"/>
        </authorList>
    </citation>
    <scope>IDENTIFICATION</scope>
</reference>
<sequence length="1205" mass="125783">MVPVGVLGLLLCLQLCGGIEELRLVGGGGRCAGRVEVKHDGKWGSVCVYDFDWDARWASVVCQQLGCGLVAKASSYTPFGQGTGQIWLQPFFCRGSETVLQDCPHFGWGKHYCGHERDVGVTCTGEVARGDWPCRDTCPGCPWAGWMPCWCPGADAVELRLAAGEGPCAGRVEVKLQGQWGSVGDENWDINDAEVVCQQLGCGSASRAYLANTRFGSGDGVVSLALVDCRGDEAALWDCEIRGWGPYEAVHDFDTAVECQGFARLVGGDSACAGRLEVRRGQAWTGVCEDSVDIEVARVVCRELGCGAVLAVPGPGRFEAGTGPLWQAGFKCAGTETLLATCARQPPRSQDCAGPASIICSPYVGFRLADNSSDCAGRVEVEVGGTWGSLCATGWDLPDAHVLCHHLGCGPAITVPPGGSFGGGDGPLRQDTFGCIGSERHPGECPTALLGEPACPTGYAAAVNCSGVAEPLQLVEGESRCDGRLEVTASPRVWTPVPAGLEDTWGASVLCQQLACGVPEKVYTVPGSGTTGLRCAGTEENLAQCNVSGTATAPTSSPEEVAIVCSGSRRVRLAGGPGRCAGRVEVYVNGTWGTVCQENWDMLDAAVVCRQLGCGTVLAVPGSARFGPGMGPLWPDAGSCAGTEASLWDCPASARRDCQRGGGAGVVCSEQLSLRLVGGSRRCNGHLEVLYNGTWGRVCADSTSLATAAAVCWQLGCGNTGSLAAAPTQDPAPAWLAWVACEEGARSLWQCRSAPWHLQACSPGRDAYVACDRDDDGTSGTPTLSPGSRCTDGATCTDVPSTTTLAAAAGTVPVPTVLCVVLGTLLCLALGALAMQVCRARAQRRGTGRAADAISDAVYEELDYTLMPEYQEVQTRSDSPAQHSLPDGYDDAVAVPEGSLAPGTGDISEGVARRSWGCVPSTGKRGHSPLGPWRATSGRPGCSGGRGGGSKSRGGCGKTPAGVRQEGHEAVPLRHQPLLSPKVGAAPPQVPQEPQWTAQYNPQGTKTTTTILASAPWGHHCDVWGHPGPHHRSPWGHACRVVGLRPQDGVALAIQVTSPHPGPQHSRTAPVSLPQHCRDFFFYYYFTVNFSFFLLKPKAGWRSTSRVGTSLLGTSAIPWGRGAGAGPTDTSPGMAGTQWEDREEHGEGGFLGLVPGPSVAIGKHPQFPLTRGGRWEREGPGPARCRQNLLPCAPTRGAGSNLLQP</sequence>
<evidence type="ECO:0000256" key="4">
    <source>
        <dbReference type="ARBA" id="ARBA00022525"/>
    </source>
</evidence>
<organism evidence="16 17">
    <name type="scientific">Otus sunia</name>
    <name type="common">Oriental scops-owl</name>
    <dbReference type="NCBI Taxonomy" id="257818"/>
    <lineage>
        <taxon>Eukaryota</taxon>
        <taxon>Metazoa</taxon>
        <taxon>Chordata</taxon>
        <taxon>Craniata</taxon>
        <taxon>Vertebrata</taxon>
        <taxon>Euteleostomi</taxon>
        <taxon>Archelosauria</taxon>
        <taxon>Archosauria</taxon>
        <taxon>Dinosauria</taxon>
        <taxon>Saurischia</taxon>
        <taxon>Theropoda</taxon>
        <taxon>Coelurosauria</taxon>
        <taxon>Aves</taxon>
        <taxon>Neognathae</taxon>
        <taxon>Neoaves</taxon>
        <taxon>Telluraves</taxon>
        <taxon>Strigiformes</taxon>
        <taxon>Strigidae</taxon>
        <taxon>Otus</taxon>
    </lineage>
</organism>
<keyword evidence="8" id="KW-1133">Transmembrane helix</keyword>
<feature type="disulfide bond" evidence="12">
    <location>
        <begin position="640"/>
        <end position="650"/>
    </location>
</feature>
<accession>A0A8C8AEC4</accession>
<dbReference type="PROSITE" id="PS50287">
    <property type="entry name" value="SRCR_2"/>
    <property type="match status" value="7"/>
</dbReference>
<keyword evidence="6 14" id="KW-0732">Signal</keyword>
<keyword evidence="10 12" id="KW-1015">Disulfide bond</keyword>
<feature type="compositionally biased region" description="Gly residues" evidence="13">
    <location>
        <begin position="941"/>
        <end position="957"/>
    </location>
</feature>
<comment type="caution">
    <text evidence="12">Lacks conserved residue(s) required for the propagation of feature annotation.</text>
</comment>